<sequence length="357" mass="42181">MDDSKIAIISYETILNLLNGKNSGAVALYLFYYKTCFLQKTNIIHATDTFCMTGLEWGKQKFYKAKAILIKLRLIELHKIRNKETGQIQMTYIKIPYFLTLARILLDQTVEISTTQETPPLGNRETNAYNKKLNAYKEEKENAYNKKENKELCDFDEILEYWNSREIIIHKKISNLGIKKILSTISYLGIDRLKEAIKNYSLVLKDERFYFNYKWHLADFCIRGMSKEGLELKKGFWMFLPENKPFQRFSANGKEINPYEEEFRPITSTYDKFNVLDTSRSTYYGFDINLIKSPTVIINDIKDRLVLGLKLTRTDFKDIELIVASYMFRRKSDPQPKKLEGWLEVWRRLKPEFQEGD</sequence>
<name>A0A6H1ZD97_9ZZZZ</name>
<organism evidence="2">
    <name type="scientific">viral metagenome</name>
    <dbReference type="NCBI Taxonomy" id="1070528"/>
    <lineage>
        <taxon>unclassified sequences</taxon>
        <taxon>metagenomes</taxon>
        <taxon>organismal metagenomes</taxon>
    </lineage>
</organism>
<gene>
    <name evidence="2" type="ORF">TM448A00246_0015</name>
</gene>
<proteinExistence type="predicted"/>
<evidence type="ECO:0000256" key="1">
    <source>
        <dbReference type="SAM" id="Coils"/>
    </source>
</evidence>
<reference evidence="2" key="1">
    <citation type="submission" date="2020-03" db="EMBL/GenBank/DDBJ databases">
        <title>The deep terrestrial virosphere.</title>
        <authorList>
            <person name="Holmfeldt K."/>
            <person name="Nilsson E."/>
            <person name="Simone D."/>
            <person name="Lopez-Fernandez M."/>
            <person name="Wu X."/>
            <person name="de Brujin I."/>
            <person name="Lundin D."/>
            <person name="Andersson A."/>
            <person name="Bertilsson S."/>
            <person name="Dopson M."/>
        </authorList>
    </citation>
    <scope>NUCLEOTIDE SEQUENCE</scope>
    <source>
        <strain evidence="2">TM448A00246</strain>
    </source>
</reference>
<dbReference type="EMBL" id="MT143992">
    <property type="protein sequence ID" value="QJA45524.1"/>
    <property type="molecule type" value="Genomic_DNA"/>
</dbReference>
<dbReference type="AlphaFoldDB" id="A0A6H1ZD97"/>
<accession>A0A6H1ZD97</accession>
<protein>
    <submittedName>
        <fullName evidence="2">Uncharacterized protein</fullName>
    </submittedName>
</protein>
<feature type="coiled-coil region" evidence="1">
    <location>
        <begin position="126"/>
        <end position="153"/>
    </location>
</feature>
<keyword evidence="1" id="KW-0175">Coiled coil</keyword>
<evidence type="ECO:0000313" key="2">
    <source>
        <dbReference type="EMBL" id="QJA45524.1"/>
    </source>
</evidence>